<dbReference type="Proteomes" id="UP000238479">
    <property type="component" value="Chromosome 7"/>
</dbReference>
<protein>
    <submittedName>
        <fullName evidence="3">Uncharacterized protein</fullName>
    </submittedName>
</protein>
<dbReference type="Gramene" id="PRQ19836">
    <property type="protein sequence ID" value="PRQ19836"/>
    <property type="gene ID" value="RchiOBHm_Chr7g0221681"/>
</dbReference>
<feature type="compositionally biased region" description="Polar residues" evidence="1">
    <location>
        <begin position="9"/>
        <end position="27"/>
    </location>
</feature>
<dbReference type="PANTHER" id="PTHR35482">
    <property type="entry name" value="CYTOCHROME C OXIDASE SUBUNIT"/>
    <property type="match status" value="1"/>
</dbReference>
<feature type="transmembrane region" description="Helical" evidence="2">
    <location>
        <begin position="367"/>
        <end position="386"/>
    </location>
</feature>
<name>A0A2P6PD33_ROSCH</name>
<dbReference type="AlphaFoldDB" id="A0A2P6PD33"/>
<keyword evidence="4" id="KW-1185">Reference proteome</keyword>
<feature type="region of interest" description="Disordered" evidence="1">
    <location>
        <begin position="1"/>
        <end position="99"/>
    </location>
</feature>
<proteinExistence type="predicted"/>
<dbReference type="OrthoDB" id="206869at2759"/>
<keyword evidence="2" id="KW-0472">Membrane</keyword>
<evidence type="ECO:0000313" key="3">
    <source>
        <dbReference type="EMBL" id="PRQ19836.1"/>
    </source>
</evidence>
<evidence type="ECO:0000256" key="1">
    <source>
        <dbReference type="SAM" id="MobiDB-lite"/>
    </source>
</evidence>
<dbReference type="PANTHER" id="PTHR35482:SF1">
    <property type="entry name" value="CYTOCHROME C OXIDASE SUBUNIT"/>
    <property type="match status" value="1"/>
</dbReference>
<evidence type="ECO:0000256" key="2">
    <source>
        <dbReference type="SAM" id="Phobius"/>
    </source>
</evidence>
<dbReference type="EMBL" id="PDCK01000045">
    <property type="protein sequence ID" value="PRQ19836.1"/>
    <property type="molecule type" value="Genomic_DNA"/>
</dbReference>
<accession>A0A2P6PD33</accession>
<gene>
    <name evidence="3" type="ORF">RchiOBHm_Chr7g0221681</name>
</gene>
<keyword evidence="2" id="KW-1133">Transmembrane helix</keyword>
<keyword evidence="2" id="KW-0812">Transmembrane</keyword>
<reference evidence="3 4" key="1">
    <citation type="journal article" date="2018" name="Nat. Genet.">
        <title>The Rosa genome provides new insights in the design of modern roses.</title>
        <authorList>
            <person name="Bendahmane M."/>
        </authorList>
    </citation>
    <scope>NUCLEOTIDE SEQUENCE [LARGE SCALE GENOMIC DNA]</scope>
    <source>
        <strain evidence="4">cv. Old Blush</strain>
    </source>
</reference>
<sequence length="390" mass="43235">MALAMACLQPSSWLSSRPTLFPSSSKPHPSKLFFSLNPPNPNPNAESETTTSPVDPPSPGNAELPAAVKTAMERAREYKQKKKGTNKSSGVEANEKSKAKLSVSSMDFVGLGFADKKEGRALPAGLVPIADDFAQGNLPEVEIIVGDSSNFGAATPKPQGDDPPDDLYKPKVSSWGVFPRPNDISKRFGGGRVIRPGEVLETQEEKAAKEERTRQLVAAYNTKMGLNIDPKLRLDCEKTLKDGDSLMNVGKLKEALSYYEKVMDKLPFKSELHGVAALQWSICQDSLTRTKEAQNMYERLQSHPTARVSKKARQFMFSFQAMEMMKLTRSSPWRNTGYQNFFEAFIDNKSDYVLEDGEVEVGTLSQILPYIFFLVSPIFIVLLIAIQKRT</sequence>
<comment type="caution">
    <text evidence="3">The sequence shown here is derived from an EMBL/GenBank/DDBJ whole genome shotgun (WGS) entry which is preliminary data.</text>
</comment>
<organism evidence="3 4">
    <name type="scientific">Rosa chinensis</name>
    <name type="common">China rose</name>
    <dbReference type="NCBI Taxonomy" id="74649"/>
    <lineage>
        <taxon>Eukaryota</taxon>
        <taxon>Viridiplantae</taxon>
        <taxon>Streptophyta</taxon>
        <taxon>Embryophyta</taxon>
        <taxon>Tracheophyta</taxon>
        <taxon>Spermatophyta</taxon>
        <taxon>Magnoliopsida</taxon>
        <taxon>eudicotyledons</taxon>
        <taxon>Gunneridae</taxon>
        <taxon>Pentapetalae</taxon>
        <taxon>rosids</taxon>
        <taxon>fabids</taxon>
        <taxon>Rosales</taxon>
        <taxon>Rosaceae</taxon>
        <taxon>Rosoideae</taxon>
        <taxon>Rosoideae incertae sedis</taxon>
        <taxon>Rosa</taxon>
    </lineage>
</organism>
<dbReference type="OMA" id="ALPYMIF"/>
<evidence type="ECO:0000313" key="4">
    <source>
        <dbReference type="Proteomes" id="UP000238479"/>
    </source>
</evidence>